<proteinExistence type="predicted"/>
<evidence type="ECO:0000313" key="2">
    <source>
        <dbReference type="EMBL" id="KAG6389491.1"/>
    </source>
</evidence>
<dbReference type="PANTHER" id="PTHR23272">
    <property type="entry name" value="BED FINGER-RELATED"/>
    <property type="match status" value="1"/>
</dbReference>
<evidence type="ECO:0000313" key="3">
    <source>
        <dbReference type="Proteomes" id="UP000298416"/>
    </source>
</evidence>
<sequence length="154" mass="17484">MLLNRSTNLRFLGRSSCNILCVASENDDEDGSSELTRYFAERQYKANEDDDFDILMWWKTYVGIQHGGRVLSIFRNSLAPEMVEALICSEDWLRSSSSSADFMEEEGEPIPFLKNNTMKVTVGALHKDGKVMWPLDDAESGELERTYSSGHDES</sequence>
<dbReference type="SUPFAM" id="SSF53098">
    <property type="entry name" value="Ribonuclease H-like"/>
    <property type="match status" value="1"/>
</dbReference>
<gene>
    <name evidence="2" type="ORF">SASPL_150959</name>
</gene>
<comment type="caution">
    <text evidence="2">The sequence shown here is derived from an EMBL/GenBank/DDBJ whole genome shotgun (WGS) entry which is preliminary data.</text>
</comment>
<dbReference type="GO" id="GO:0046983">
    <property type="term" value="F:protein dimerization activity"/>
    <property type="evidence" value="ECO:0007669"/>
    <property type="project" value="InterPro"/>
</dbReference>
<reference evidence="2" key="1">
    <citation type="submission" date="2018-01" db="EMBL/GenBank/DDBJ databases">
        <authorList>
            <person name="Mao J.F."/>
        </authorList>
    </citation>
    <scope>NUCLEOTIDE SEQUENCE</scope>
    <source>
        <strain evidence="2">Huo1</strain>
        <tissue evidence="2">Leaf</tissue>
    </source>
</reference>
<feature type="domain" description="HAT C-terminal dimerisation" evidence="1">
    <location>
        <begin position="67"/>
        <end position="93"/>
    </location>
</feature>
<dbReference type="InterPro" id="IPR008906">
    <property type="entry name" value="HATC_C_dom"/>
</dbReference>
<dbReference type="Proteomes" id="UP000298416">
    <property type="component" value="Unassembled WGS sequence"/>
</dbReference>
<dbReference type="PANTHER" id="PTHR23272:SF161">
    <property type="entry name" value="ZINC FINGER BED DOMAIN-CONTAINING PROTEIN RICESLEEPER 1-LIKE"/>
    <property type="match status" value="1"/>
</dbReference>
<organism evidence="2">
    <name type="scientific">Salvia splendens</name>
    <name type="common">Scarlet sage</name>
    <dbReference type="NCBI Taxonomy" id="180675"/>
    <lineage>
        <taxon>Eukaryota</taxon>
        <taxon>Viridiplantae</taxon>
        <taxon>Streptophyta</taxon>
        <taxon>Embryophyta</taxon>
        <taxon>Tracheophyta</taxon>
        <taxon>Spermatophyta</taxon>
        <taxon>Magnoliopsida</taxon>
        <taxon>eudicotyledons</taxon>
        <taxon>Gunneridae</taxon>
        <taxon>Pentapetalae</taxon>
        <taxon>asterids</taxon>
        <taxon>lamiids</taxon>
        <taxon>Lamiales</taxon>
        <taxon>Lamiaceae</taxon>
        <taxon>Nepetoideae</taxon>
        <taxon>Mentheae</taxon>
        <taxon>Salviinae</taxon>
        <taxon>Salvia</taxon>
        <taxon>Salvia subgen. Calosphace</taxon>
        <taxon>core Calosphace</taxon>
    </lineage>
</organism>
<dbReference type="EMBL" id="PNBA02000020">
    <property type="protein sequence ID" value="KAG6389491.1"/>
    <property type="molecule type" value="Genomic_DNA"/>
</dbReference>
<dbReference type="InterPro" id="IPR012337">
    <property type="entry name" value="RNaseH-like_sf"/>
</dbReference>
<accession>A0A8X8W8E9</accession>
<evidence type="ECO:0000259" key="1">
    <source>
        <dbReference type="Pfam" id="PF05699"/>
    </source>
</evidence>
<dbReference type="Pfam" id="PF05699">
    <property type="entry name" value="Dimer_Tnp_hAT"/>
    <property type="match status" value="1"/>
</dbReference>
<keyword evidence="3" id="KW-1185">Reference proteome</keyword>
<name>A0A8X8W8E9_SALSN</name>
<protein>
    <recommendedName>
        <fullName evidence="1">HAT C-terminal dimerisation domain-containing protein</fullName>
    </recommendedName>
</protein>
<dbReference type="AlphaFoldDB" id="A0A8X8W8E9"/>
<reference evidence="2" key="2">
    <citation type="submission" date="2020-08" db="EMBL/GenBank/DDBJ databases">
        <title>Plant Genome Project.</title>
        <authorList>
            <person name="Zhang R.-G."/>
        </authorList>
    </citation>
    <scope>NUCLEOTIDE SEQUENCE</scope>
    <source>
        <strain evidence="2">Huo1</strain>
        <tissue evidence="2">Leaf</tissue>
    </source>
</reference>